<dbReference type="GO" id="GO:0046856">
    <property type="term" value="P:phosphatidylinositol dephosphorylation"/>
    <property type="evidence" value="ECO:0007669"/>
    <property type="project" value="TreeGrafter"/>
</dbReference>
<comment type="function">
    <text evidence="16">Subunit delta, of the mitochondrial membrane ATP synthase complex (F(1)F(0) ATP synthase or Complex V) that produces ATP from ADP in the presence of a proton gradient across the membrane which is generated by electron transport complexes of the respiratory chain. ATP synthase complex consist of a soluble F(1) head domain - the catalytic core - and a membrane F(1) domain - the membrane proton channel. These two domains are linked by a central stalk rotating inside the F(1) region and a stationary peripheral stalk. During catalysis, ATP synthesis in the catalytic domain of F(1) is coupled via a rotary mechanism of the central stalk subunits to proton translocation. In vivo, can only synthesize ATP although its ATP hydrolase activity can be activated artificially in vitro. With the central stalk subunit gamma, is essential for the biogenesis of F(1) catalytic part of the ATP synthase complex namely in the formation of F1 assembly intermediate.</text>
</comment>
<evidence type="ECO:0000256" key="7">
    <source>
        <dbReference type="ARBA" id="ARBA00022946"/>
    </source>
</evidence>
<dbReference type="InterPro" id="IPR029021">
    <property type="entry name" value="Prot-tyrosine_phosphatase-like"/>
</dbReference>
<evidence type="ECO:0000256" key="17">
    <source>
        <dbReference type="ARBA" id="ARBA00062932"/>
    </source>
</evidence>
<keyword evidence="12" id="KW-0139">CF(1)</keyword>
<dbReference type="Gene3D" id="2.30.29.30">
    <property type="entry name" value="Pleckstrin-homology domain (PH domain)/Phosphotyrosine-binding domain (PTB)"/>
    <property type="match status" value="1"/>
</dbReference>
<accession>A0A6P6Y8I3</accession>
<evidence type="ECO:0000256" key="6">
    <source>
        <dbReference type="ARBA" id="ARBA00022792"/>
    </source>
</evidence>
<dbReference type="InterPro" id="IPR048937">
    <property type="entry name" value="ATPD_C_metazoa"/>
</dbReference>
<dbReference type="Pfam" id="PF21335">
    <property type="entry name" value="ATPD_C_metazoa"/>
    <property type="match status" value="1"/>
</dbReference>
<keyword evidence="10" id="KW-0496">Mitochondrion</keyword>
<evidence type="ECO:0000313" key="22">
    <source>
        <dbReference type="RefSeq" id="XP_027201677.1"/>
    </source>
</evidence>
<dbReference type="InterPro" id="IPR001469">
    <property type="entry name" value="ATP_synth_F1_dsu/esu"/>
</dbReference>
<comment type="similarity">
    <text evidence="2">Belongs to the ATPase epsilon chain family.</text>
</comment>
<dbReference type="InterPro" id="IPR036794">
    <property type="entry name" value="ATP_F1_dsu/esu_C_sf"/>
</dbReference>
<keyword evidence="7" id="KW-0809">Transit peptide</keyword>
<gene>
    <name evidence="22" type="primary">LOC113795668</name>
</gene>
<evidence type="ECO:0000259" key="20">
    <source>
        <dbReference type="PROSITE" id="PS51339"/>
    </source>
</evidence>
<evidence type="ECO:0000256" key="16">
    <source>
        <dbReference type="ARBA" id="ARBA00056834"/>
    </source>
</evidence>
<evidence type="ECO:0000313" key="21">
    <source>
        <dbReference type="Proteomes" id="UP000515146"/>
    </source>
</evidence>
<dbReference type="InterPro" id="IPR030564">
    <property type="entry name" value="Myotubularin"/>
</dbReference>
<evidence type="ECO:0000256" key="9">
    <source>
        <dbReference type="ARBA" id="ARBA00023065"/>
    </source>
</evidence>
<dbReference type="CDD" id="cd14536">
    <property type="entry name" value="PTP-MTMR9"/>
    <property type="match status" value="1"/>
</dbReference>
<keyword evidence="13" id="KW-0066">ATP synthesis</keyword>
<evidence type="ECO:0000256" key="13">
    <source>
        <dbReference type="ARBA" id="ARBA00023310"/>
    </source>
</evidence>
<evidence type="ECO:0000256" key="11">
    <source>
        <dbReference type="ARBA" id="ARBA00023136"/>
    </source>
</evidence>
<dbReference type="Pfam" id="PF21098">
    <property type="entry name" value="PH-GRAM_MTMR6-like"/>
    <property type="match status" value="1"/>
</dbReference>
<keyword evidence="5" id="KW-0375">Hydrogen ion transport</keyword>
<dbReference type="SUPFAM" id="SSF51344">
    <property type="entry name" value="Epsilon subunit of F1F0-ATP synthase N-terminal domain"/>
    <property type="match status" value="1"/>
</dbReference>
<protein>
    <recommendedName>
        <fullName evidence="18">ATP synthase F(1) complex subunit delta, mitochondrial</fullName>
    </recommendedName>
    <alternativeName>
        <fullName evidence="15">ATP synthase F1 subunit delta</fullName>
    </alternativeName>
    <alternativeName>
        <fullName evidence="14">F-ATPase delta subunit</fullName>
    </alternativeName>
</protein>
<dbReference type="Pfam" id="PF06602">
    <property type="entry name" value="Myotub-related"/>
    <property type="match status" value="1"/>
</dbReference>
<evidence type="ECO:0000256" key="3">
    <source>
        <dbReference type="ARBA" id="ARBA00007471"/>
    </source>
</evidence>
<evidence type="ECO:0000256" key="5">
    <source>
        <dbReference type="ARBA" id="ARBA00022781"/>
    </source>
</evidence>
<dbReference type="InParanoid" id="A0A6P6Y8I3"/>
<dbReference type="FunFam" id="1.20.5.440:FF:000002">
    <property type="entry name" value="ATP synthase subunit delta, mitochondrial"/>
    <property type="match status" value="1"/>
</dbReference>
<keyword evidence="21" id="KW-1185">Reference proteome</keyword>
<dbReference type="Pfam" id="PF02823">
    <property type="entry name" value="ATP-synt_DE_N"/>
    <property type="match status" value="1"/>
</dbReference>
<dbReference type="HAMAP" id="MF_00530">
    <property type="entry name" value="ATP_synth_epsil_bac"/>
    <property type="match status" value="1"/>
</dbReference>
<reference evidence="22" key="1">
    <citation type="submission" date="2025-08" db="UniProtKB">
        <authorList>
            <consortium name="RefSeq"/>
        </authorList>
    </citation>
    <scope>IDENTIFICATION</scope>
    <source>
        <strain evidence="22">Airmid</strain>
    </source>
</reference>
<dbReference type="PROSITE" id="PS51339">
    <property type="entry name" value="PPASE_MYOTUBULARIN"/>
    <property type="match status" value="1"/>
</dbReference>
<evidence type="ECO:0000256" key="2">
    <source>
        <dbReference type="ARBA" id="ARBA00005712"/>
    </source>
</evidence>
<dbReference type="PANTHER" id="PTHR10807:SF73">
    <property type="entry name" value="LD06050P"/>
    <property type="match status" value="1"/>
</dbReference>
<evidence type="ECO:0000256" key="8">
    <source>
        <dbReference type="ARBA" id="ARBA00022990"/>
    </source>
</evidence>
<keyword evidence="9" id="KW-0406">Ion transport</keyword>
<comment type="similarity">
    <text evidence="3">Belongs to the protein-tyrosine phosphatase family. Non-receptor class myotubularin subfamily.</text>
</comment>
<comment type="subcellular location">
    <subcellularLocation>
        <location evidence="1">Mitochondrion inner membrane</location>
    </subcellularLocation>
</comment>
<evidence type="ECO:0000256" key="4">
    <source>
        <dbReference type="ARBA" id="ARBA00022448"/>
    </source>
</evidence>
<dbReference type="InterPro" id="IPR036771">
    <property type="entry name" value="ATPsynth_dsu/esu_N"/>
</dbReference>
<keyword evidence="6" id="KW-0999">Mitochondrion inner membrane</keyword>
<evidence type="ECO:0000256" key="14">
    <source>
        <dbReference type="ARBA" id="ARBA00031669"/>
    </source>
</evidence>
<dbReference type="GO" id="GO:0046933">
    <property type="term" value="F:proton-transporting ATP synthase activity, rotational mechanism"/>
    <property type="evidence" value="ECO:0007669"/>
    <property type="project" value="InterPro"/>
</dbReference>
<dbReference type="InterPro" id="IPR010569">
    <property type="entry name" value="Myotubularin-like_Pase_dom"/>
</dbReference>
<dbReference type="InterPro" id="IPR011993">
    <property type="entry name" value="PH-like_dom_sf"/>
</dbReference>
<dbReference type="GO" id="GO:0010507">
    <property type="term" value="P:negative regulation of autophagy"/>
    <property type="evidence" value="ECO:0007669"/>
    <property type="project" value="TreeGrafter"/>
</dbReference>
<dbReference type="Gene3D" id="1.20.5.440">
    <property type="entry name" value="ATP synthase delta/epsilon subunit, C-terminal domain"/>
    <property type="match status" value="1"/>
</dbReference>
<keyword evidence="4" id="KW-0813">Transport</keyword>
<organism evidence="21 22">
    <name type="scientific">Dermatophagoides pteronyssinus</name>
    <name type="common">European house dust mite</name>
    <dbReference type="NCBI Taxonomy" id="6956"/>
    <lineage>
        <taxon>Eukaryota</taxon>
        <taxon>Metazoa</taxon>
        <taxon>Ecdysozoa</taxon>
        <taxon>Arthropoda</taxon>
        <taxon>Chelicerata</taxon>
        <taxon>Arachnida</taxon>
        <taxon>Acari</taxon>
        <taxon>Acariformes</taxon>
        <taxon>Sarcoptiformes</taxon>
        <taxon>Astigmata</taxon>
        <taxon>Psoroptidia</taxon>
        <taxon>Analgoidea</taxon>
        <taxon>Pyroglyphidae</taxon>
        <taxon>Dermatophagoidinae</taxon>
        <taxon>Dermatophagoides</taxon>
    </lineage>
</organism>
<feature type="coiled-coil region" evidence="19">
    <location>
        <begin position="121"/>
        <end position="148"/>
    </location>
</feature>
<dbReference type="KEGG" id="dpte:113795668"/>
<evidence type="ECO:0000256" key="1">
    <source>
        <dbReference type="ARBA" id="ARBA00004273"/>
    </source>
</evidence>
<keyword evidence="19" id="KW-0175">Coiled coil</keyword>
<dbReference type="GO" id="GO:0019903">
    <property type="term" value="F:protein phosphatase binding"/>
    <property type="evidence" value="ECO:0007669"/>
    <property type="project" value="TreeGrafter"/>
</dbReference>
<proteinExistence type="inferred from homology"/>
<comment type="subunit">
    <text evidence="17">Component of the ATP synthase complex composed at least of ATP5F1A/subunit alpha, ATP5F1B/subunit beta, ATP5MC1/subunit c (homooctomer), MT-ATP6/subunit a, MT-ATP8/subunit 8, ATP5ME/subunit e, ATP5MF/subunit f, ATP5MG/subunit g, ATP5MK/subunit k, ATP5MJ/subunit j, ATP5F1C/subunit gamma, ATP5F1D/subunit delta, ATP5F1E/subunit epsilon, ATP5PF/subunit F6, ATP5PB/subunit b, ATP5PD/subunit d, ATP5PO/subunit OSCP. ATP synthase complex consists of a soluble F(1) head domain (subunits alpha(3) and beta(3)) - the catalytic core - and a membrane F(0) domain - the membrane proton channel (subunits c, a, 8, e, f, g, k and j). These two domains are linked by a central stalk (subunits gamma, delta, and epsilon) rotating inside the F1 region and a stationary peripheral stalk (subunits F6, b, d, and OSCP). Component of a complex composed at least by ATPIF1, ATP5F1A, ATP5F1B, ATP5F1C AND ATP5F1E.</text>
</comment>
<sequence>MNYLIRQSSILARQTFRLISKRNFADASSTGMPLTFSSPYEVFYGGVDVRQVDVPSFSGSIGILPKHVPLLAVLKPGVVTVFENDGTAKRFFVSSGTVTINEDSSVQVLAEEAVPVENLDMQAARETLNKAQQQLSSASDEVARVEAQIAVEVSEAIMEFFDLIKTPKLDGVIMCDTLQNKIEGTLCITSHHLIISSRKTMEFNELVLLHSMIDVVERRPNSIQTGGILVLKCKNFRILTIEINGWIEFLNIATSIELLSNLNEPRLFYPYFYNPEFQFVENGWEQFKIENEFANLTHHSDEWRLSTVNKNFEICRTYPETVIVPKTISDDCLRSIAQFRCLGRFPVLSYYHRPTKKVLLRSGQPMVGTSSKRCKDDEKLINTVLGVGKRGFIIETRTKNLSQLARNKGGGFELEMHYPLWTRVNRNIDRHSTLLDSLGKLIESCMDQTLSMDKWLSRLETSGWLSHIKDVLSSACLVAQCLDQDNVSVLVHGSEGMDSTLQVCSLTQIILNPDCRNIYGFEALIEREWLQAGHPFATRCKHSAYTIPSARTREQSPIFLAFLDCVYQIYQQFPCSFEFNEKFLILLFENSYSSQFGTFLGDCQRERMEMNFAKKTCSLWSYINRPEILKDYLNPLYEPNSSILWPSVAPQSLELWKGMYLRWIMEPTKLEEYQDRIAMLIEEESTLKHRAIKLRRLLQNLQQQQQQPPN</sequence>
<dbReference type="SUPFAM" id="SSF50729">
    <property type="entry name" value="PH domain-like"/>
    <property type="match status" value="1"/>
</dbReference>
<evidence type="ECO:0000256" key="10">
    <source>
        <dbReference type="ARBA" id="ARBA00023128"/>
    </source>
</evidence>
<evidence type="ECO:0000256" key="18">
    <source>
        <dbReference type="ARBA" id="ARBA00070799"/>
    </source>
</evidence>
<keyword evidence="8" id="KW-0007">Acetylation</keyword>
<dbReference type="OMA" id="WERIYLR"/>
<dbReference type="CDD" id="cd12152">
    <property type="entry name" value="F1-ATPase_delta"/>
    <property type="match status" value="1"/>
</dbReference>
<dbReference type="PANTHER" id="PTHR10807">
    <property type="entry name" value="MYOTUBULARIN-RELATED"/>
    <property type="match status" value="1"/>
</dbReference>
<evidence type="ECO:0000256" key="12">
    <source>
        <dbReference type="ARBA" id="ARBA00023196"/>
    </source>
</evidence>
<dbReference type="SUPFAM" id="SSF46604">
    <property type="entry name" value="Epsilon subunit of F1F0-ATP synthase C-terminal domain"/>
    <property type="match status" value="1"/>
</dbReference>
<keyword evidence="11" id="KW-0472">Membrane</keyword>
<dbReference type="Gene3D" id="2.60.15.10">
    <property type="entry name" value="F0F1 ATP synthase delta/epsilon subunit, N-terminal"/>
    <property type="match status" value="1"/>
</dbReference>
<dbReference type="FunFam" id="2.60.15.10:FF:000004">
    <property type="entry name" value="ATP synthase subunit delta, mitochondrial"/>
    <property type="match status" value="1"/>
</dbReference>
<dbReference type="SUPFAM" id="SSF52799">
    <property type="entry name" value="(Phosphotyrosine protein) phosphatases II"/>
    <property type="match status" value="1"/>
</dbReference>
<name>A0A6P6Y8I3_DERPT</name>
<dbReference type="Proteomes" id="UP000515146">
    <property type="component" value="Unplaced"/>
</dbReference>
<evidence type="ECO:0000256" key="19">
    <source>
        <dbReference type="SAM" id="Coils"/>
    </source>
</evidence>
<feature type="domain" description="Myotubularin phosphatase" evidence="20">
    <location>
        <begin position="283"/>
        <end position="660"/>
    </location>
</feature>
<dbReference type="NCBIfam" id="TIGR01216">
    <property type="entry name" value="ATP_synt_epsi"/>
    <property type="match status" value="1"/>
</dbReference>
<dbReference type="OrthoDB" id="271628at2759"/>
<dbReference type="RefSeq" id="XP_027201677.1">
    <property type="nucleotide sequence ID" value="XM_027345876.1"/>
</dbReference>
<dbReference type="FunCoup" id="A0A6P6Y8I3">
    <property type="interactions" value="1275"/>
</dbReference>
<feature type="coiled-coil region" evidence="19">
    <location>
        <begin position="670"/>
        <end position="704"/>
    </location>
</feature>
<dbReference type="AlphaFoldDB" id="A0A6P6Y8I3"/>
<evidence type="ECO:0000256" key="15">
    <source>
        <dbReference type="ARBA" id="ARBA00032372"/>
    </source>
</evidence>
<dbReference type="GO" id="GO:0045259">
    <property type="term" value="C:proton-transporting ATP synthase complex"/>
    <property type="evidence" value="ECO:0007669"/>
    <property type="project" value="UniProtKB-KW"/>
</dbReference>
<dbReference type="InterPro" id="IPR020546">
    <property type="entry name" value="ATP_synth_F1_dsu/esu_N"/>
</dbReference>
<dbReference type="GO" id="GO:0005743">
    <property type="term" value="C:mitochondrial inner membrane"/>
    <property type="evidence" value="ECO:0007669"/>
    <property type="project" value="UniProtKB-SubCell"/>
</dbReference>
<dbReference type="InterPro" id="IPR048994">
    <property type="entry name" value="PH-GRAM_MTMR6-9"/>
</dbReference>